<protein>
    <submittedName>
        <fullName evidence="2">Uncharacterized protein</fullName>
    </submittedName>
</protein>
<keyword evidence="1" id="KW-0472">Membrane</keyword>
<feature type="transmembrane region" description="Helical" evidence="1">
    <location>
        <begin position="20"/>
        <end position="39"/>
    </location>
</feature>
<dbReference type="AlphaFoldDB" id="A0A5D2HU73"/>
<gene>
    <name evidence="2" type="ORF">ES332_D13G072700v1</name>
</gene>
<sequence>MKLGSIVCTHCYQHPAKNPALIELVKLLLFWLACIYRILCYVKLSWRIISYFEMFC</sequence>
<evidence type="ECO:0000313" key="2">
    <source>
        <dbReference type="EMBL" id="TYH33643.1"/>
    </source>
</evidence>
<evidence type="ECO:0000313" key="3">
    <source>
        <dbReference type="Proteomes" id="UP000322667"/>
    </source>
</evidence>
<dbReference type="Proteomes" id="UP000322667">
    <property type="component" value="Chromosome D13"/>
</dbReference>
<proteinExistence type="predicted"/>
<reference evidence="2 3" key="1">
    <citation type="submission" date="2019-07" db="EMBL/GenBank/DDBJ databases">
        <title>WGS assembly of Gossypium tomentosum.</title>
        <authorList>
            <person name="Chen Z.J."/>
            <person name="Sreedasyam A."/>
            <person name="Ando A."/>
            <person name="Song Q."/>
            <person name="De L."/>
            <person name="Hulse-Kemp A."/>
            <person name="Ding M."/>
            <person name="Ye W."/>
            <person name="Kirkbride R."/>
            <person name="Jenkins J."/>
            <person name="Plott C."/>
            <person name="Lovell J."/>
            <person name="Lin Y.-M."/>
            <person name="Vaughn R."/>
            <person name="Liu B."/>
            <person name="Li W."/>
            <person name="Simpson S."/>
            <person name="Scheffler B."/>
            <person name="Saski C."/>
            <person name="Grover C."/>
            <person name="Hu G."/>
            <person name="Conover J."/>
            <person name="Carlson J."/>
            <person name="Shu S."/>
            <person name="Boston L."/>
            <person name="Williams M."/>
            <person name="Peterson D."/>
            <person name="Mcgee K."/>
            <person name="Jones D."/>
            <person name="Wendel J."/>
            <person name="Stelly D."/>
            <person name="Grimwood J."/>
            <person name="Schmutz J."/>
        </authorList>
    </citation>
    <scope>NUCLEOTIDE SEQUENCE [LARGE SCALE GENOMIC DNA]</scope>
    <source>
        <strain evidence="2">7179.01</strain>
    </source>
</reference>
<keyword evidence="1" id="KW-0812">Transmembrane</keyword>
<evidence type="ECO:0000256" key="1">
    <source>
        <dbReference type="SAM" id="Phobius"/>
    </source>
</evidence>
<keyword evidence="1" id="KW-1133">Transmembrane helix</keyword>
<accession>A0A5D2HU73</accession>
<keyword evidence="3" id="KW-1185">Reference proteome</keyword>
<organism evidence="2 3">
    <name type="scientific">Gossypium tomentosum</name>
    <name type="common">Hawaiian cotton</name>
    <name type="synonym">Gossypium sandvicense</name>
    <dbReference type="NCBI Taxonomy" id="34277"/>
    <lineage>
        <taxon>Eukaryota</taxon>
        <taxon>Viridiplantae</taxon>
        <taxon>Streptophyta</taxon>
        <taxon>Embryophyta</taxon>
        <taxon>Tracheophyta</taxon>
        <taxon>Spermatophyta</taxon>
        <taxon>Magnoliopsida</taxon>
        <taxon>eudicotyledons</taxon>
        <taxon>Gunneridae</taxon>
        <taxon>Pentapetalae</taxon>
        <taxon>rosids</taxon>
        <taxon>malvids</taxon>
        <taxon>Malvales</taxon>
        <taxon>Malvaceae</taxon>
        <taxon>Malvoideae</taxon>
        <taxon>Gossypium</taxon>
    </lineage>
</organism>
<dbReference type="EMBL" id="CM017635">
    <property type="protein sequence ID" value="TYH33643.1"/>
    <property type="molecule type" value="Genomic_DNA"/>
</dbReference>
<name>A0A5D2HU73_GOSTO</name>